<dbReference type="VEuPathDB" id="FungiDB:PSTT_08117"/>
<protein>
    <submittedName>
        <fullName evidence="1">Uncharacterized protein</fullName>
    </submittedName>
</protein>
<dbReference type="VEuPathDB" id="FungiDB:PSHT_01500"/>
<organism evidence="1 2">
    <name type="scientific">Puccinia striiformis</name>
    <dbReference type="NCBI Taxonomy" id="27350"/>
    <lineage>
        <taxon>Eukaryota</taxon>
        <taxon>Fungi</taxon>
        <taxon>Dikarya</taxon>
        <taxon>Basidiomycota</taxon>
        <taxon>Pucciniomycotina</taxon>
        <taxon>Pucciniomycetes</taxon>
        <taxon>Pucciniales</taxon>
        <taxon>Pucciniaceae</taxon>
        <taxon>Puccinia</taxon>
    </lineage>
</organism>
<gene>
    <name evidence="1" type="ORF">PSTT_08117</name>
</gene>
<keyword evidence="2" id="KW-1185">Reference proteome</keyword>
<name>A0A2S4VDV9_9BASI</name>
<evidence type="ECO:0000313" key="2">
    <source>
        <dbReference type="Proteomes" id="UP000239156"/>
    </source>
</evidence>
<reference evidence="1" key="1">
    <citation type="submission" date="2017-12" db="EMBL/GenBank/DDBJ databases">
        <title>Gene loss provides genomic basis for host adaptation in cereal stripe rust fungi.</title>
        <authorList>
            <person name="Xia C."/>
        </authorList>
    </citation>
    <scope>NUCLEOTIDE SEQUENCE [LARGE SCALE GENOMIC DNA]</scope>
    <source>
        <strain evidence="1">93-210</strain>
    </source>
</reference>
<evidence type="ECO:0000313" key="1">
    <source>
        <dbReference type="EMBL" id="POW07665.1"/>
    </source>
</evidence>
<accession>A0A2S4VDV9</accession>
<dbReference type="AlphaFoldDB" id="A0A2S4VDV9"/>
<comment type="caution">
    <text evidence="1">The sequence shown here is derived from an EMBL/GenBank/DDBJ whole genome shotgun (WGS) entry which is preliminary data.</text>
</comment>
<proteinExistence type="predicted"/>
<dbReference type="Proteomes" id="UP000239156">
    <property type="component" value="Unassembled WGS sequence"/>
</dbReference>
<sequence>MLTARTPYLMSSFAVDWLRLEVAEAALPHTYAALAMIALPSAQLAHSSRAAAKLLLPRDGTPVRPNPGSAANRPIHCTFEMTVSEPTTTCINDIRNEGTWQCPVDGCNNGGENLSPHDYPFSEFSFKRCKRAHGGGPKDAITVFPTRFSETRSEKLLLVFGHELPPHSYTPRKEEMKYLCYWTSPGDPNALRPCEFNPKTNQMSGAPGAHFLDERNRFKILIGYKKALNIVPFHLAPDLLPTSLFWIISVKNNTVVSSFYLACENFESHRMDPLVTS</sequence>
<dbReference type="EMBL" id="PKSL01000072">
    <property type="protein sequence ID" value="POW07665.1"/>
    <property type="molecule type" value="Genomic_DNA"/>
</dbReference>